<accession>A0A0C3FYQ3</accession>
<keyword evidence="6" id="KW-1185">Reference proteome</keyword>
<dbReference type="Gene3D" id="2.30.29.30">
    <property type="entry name" value="Pleckstrin-homology domain (PH domain)/Phosphotyrosine-binding domain (PTB)"/>
    <property type="match status" value="1"/>
</dbReference>
<dbReference type="AlphaFoldDB" id="A0A0C3FYQ3"/>
<keyword evidence="3" id="KW-0963">Cytoplasm</keyword>
<organism evidence="5 6">
    <name type="scientific">Piloderma croceum (strain F 1598)</name>
    <dbReference type="NCBI Taxonomy" id="765440"/>
    <lineage>
        <taxon>Eukaryota</taxon>
        <taxon>Fungi</taxon>
        <taxon>Dikarya</taxon>
        <taxon>Basidiomycota</taxon>
        <taxon>Agaricomycotina</taxon>
        <taxon>Agaricomycetes</taxon>
        <taxon>Agaricomycetidae</taxon>
        <taxon>Atheliales</taxon>
        <taxon>Atheliaceae</taxon>
        <taxon>Piloderma</taxon>
    </lineage>
</organism>
<feature type="non-terminal residue" evidence="5">
    <location>
        <position position="210"/>
    </location>
</feature>
<reference evidence="5 6" key="1">
    <citation type="submission" date="2014-04" db="EMBL/GenBank/DDBJ databases">
        <authorList>
            <consortium name="DOE Joint Genome Institute"/>
            <person name="Kuo A."/>
            <person name="Tarkka M."/>
            <person name="Buscot F."/>
            <person name="Kohler A."/>
            <person name="Nagy L.G."/>
            <person name="Floudas D."/>
            <person name="Copeland A."/>
            <person name="Barry K.W."/>
            <person name="Cichocki N."/>
            <person name="Veneault-Fourrey C."/>
            <person name="LaButti K."/>
            <person name="Lindquist E.A."/>
            <person name="Lipzen A."/>
            <person name="Lundell T."/>
            <person name="Morin E."/>
            <person name="Murat C."/>
            <person name="Sun H."/>
            <person name="Tunlid A."/>
            <person name="Henrissat B."/>
            <person name="Grigoriev I.V."/>
            <person name="Hibbett D.S."/>
            <person name="Martin F."/>
            <person name="Nordberg H.P."/>
            <person name="Cantor M.N."/>
            <person name="Hua S.X."/>
        </authorList>
    </citation>
    <scope>NUCLEOTIDE SEQUENCE [LARGE SCALE GENOMIC DNA]</scope>
    <source>
        <strain evidence="5 6">F 1598</strain>
    </source>
</reference>
<dbReference type="GO" id="GO:0005681">
    <property type="term" value="C:spliceosomal complex"/>
    <property type="evidence" value="ECO:0007669"/>
    <property type="project" value="TreeGrafter"/>
</dbReference>
<dbReference type="InterPro" id="IPR039924">
    <property type="entry name" value="ICln/Lot5/Saf5"/>
</dbReference>
<dbReference type="PANTHER" id="PTHR21399">
    <property type="entry name" value="CHLORIDE CONDUCTANCE REGULATORY PROTEIN ICLN"/>
    <property type="match status" value="1"/>
</dbReference>
<dbReference type="STRING" id="765440.A0A0C3FYQ3"/>
<evidence type="ECO:0000256" key="3">
    <source>
        <dbReference type="ARBA" id="ARBA00022490"/>
    </source>
</evidence>
<comment type="subcellular location">
    <subcellularLocation>
        <location evidence="2">Cytoplasm</location>
    </subcellularLocation>
    <subcellularLocation>
        <location evidence="1">Nucleus</location>
    </subcellularLocation>
</comment>
<evidence type="ECO:0000256" key="2">
    <source>
        <dbReference type="ARBA" id="ARBA00004496"/>
    </source>
</evidence>
<dbReference type="InParanoid" id="A0A0C3FYQ3"/>
<dbReference type="Proteomes" id="UP000054166">
    <property type="component" value="Unassembled WGS sequence"/>
</dbReference>
<dbReference type="EMBL" id="KN832986">
    <property type="protein sequence ID" value="KIM84784.1"/>
    <property type="molecule type" value="Genomic_DNA"/>
</dbReference>
<dbReference type="GO" id="GO:0045292">
    <property type="term" value="P:mRNA cis splicing, via spliceosome"/>
    <property type="evidence" value="ECO:0007669"/>
    <property type="project" value="TreeGrafter"/>
</dbReference>
<dbReference type="HOGENOM" id="CLU_077804_3_0_1"/>
<evidence type="ECO:0000313" key="5">
    <source>
        <dbReference type="EMBL" id="KIM84784.1"/>
    </source>
</evidence>
<dbReference type="PANTHER" id="PTHR21399:SF0">
    <property type="entry name" value="METHYLOSOME SUBUNIT PICLN"/>
    <property type="match status" value="1"/>
</dbReference>
<name>A0A0C3FYQ3_PILCF</name>
<evidence type="ECO:0000256" key="1">
    <source>
        <dbReference type="ARBA" id="ARBA00004123"/>
    </source>
</evidence>
<dbReference type="GO" id="GO:0005829">
    <property type="term" value="C:cytosol"/>
    <property type="evidence" value="ECO:0007669"/>
    <property type="project" value="TreeGrafter"/>
</dbReference>
<sequence>MPATTLITSLPTFISADEHKTLVGSTPASFNDIPPKLCHKEDNVSVSLDPPLDNFSAEDAAHGSLYVIESYLVFMSTSGRGFQIPYPAITLHAISRADSGPSIYCQLDDSVGSPDDPSTTDDTIDMRELTIVPQNQSSLDPIFEALSTCASLHPDHNLSSDEEMDDSNAFLNPDEPGAGPFEVFTGDEGQELSEVGRAALEHLESIIVYP</sequence>
<dbReference type="OrthoDB" id="19714at2759"/>
<proteinExistence type="predicted"/>
<dbReference type="GO" id="GO:0034715">
    <property type="term" value="C:pICln-Sm protein complex"/>
    <property type="evidence" value="ECO:0007669"/>
    <property type="project" value="TreeGrafter"/>
</dbReference>
<reference evidence="6" key="2">
    <citation type="submission" date="2015-01" db="EMBL/GenBank/DDBJ databases">
        <title>Evolutionary Origins and Diversification of the Mycorrhizal Mutualists.</title>
        <authorList>
            <consortium name="DOE Joint Genome Institute"/>
            <consortium name="Mycorrhizal Genomics Consortium"/>
            <person name="Kohler A."/>
            <person name="Kuo A."/>
            <person name="Nagy L.G."/>
            <person name="Floudas D."/>
            <person name="Copeland A."/>
            <person name="Barry K.W."/>
            <person name="Cichocki N."/>
            <person name="Veneault-Fourrey C."/>
            <person name="LaButti K."/>
            <person name="Lindquist E.A."/>
            <person name="Lipzen A."/>
            <person name="Lundell T."/>
            <person name="Morin E."/>
            <person name="Murat C."/>
            <person name="Riley R."/>
            <person name="Ohm R."/>
            <person name="Sun H."/>
            <person name="Tunlid A."/>
            <person name="Henrissat B."/>
            <person name="Grigoriev I.V."/>
            <person name="Hibbett D.S."/>
            <person name="Martin F."/>
        </authorList>
    </citation>
    <scope>NUCLEOTIDE SEQUENCE [LARGE SCALE GENOMIC DNA]</scope>
    <source>
        <strain evidence="6">F 1598</strain>
    </source>
</reference>
<dbReference type="GO" id="GO:0000387">
    <property type="term" value="P:spliceosomal snRNP assembly"/>
    <property type="evidence" value="ECO:0007669"/>
    <property type="project" value="TreeGrafter"/>
</dbReference>
<keyword evidence="4" id="KW-0539">Nucleus</keyword>
<evidence type="ECO:0000313" key="6">
    <source>
        <dbReference type="Proteomes" id="UP000054166"/>
    </source>
</evidence>
<gene>
    <name evidence="5" type="ORF">PILCRDRAFT_35094</name>
</gene>
<evidence type="ECO:0008006" key="7">
    <source>
        <dbReference type="Google" id="ProtNLM"/>
    </source>
</evidence>
<evidence type="ECO:0000256" key="4">
    <source>
        <dbReference type="ARBA" id="ARBA00023242"/>
    </source>
</evidence>
<dbReference type="Pfam" id="PF03517">
    <property type="entry name" value="Voldacs"/>
    <property type="match status" value="1"/>
</dbReference>
<dbReference type="InterPro" id="IPR011993">
    <property type="entry name" value="PH-like_dom_sf"/>
</dbReference>
<protein>
    <recommendedName>
        <fullName evidence="7">Regulator of volume decrease after cellular swelling-domain-containing protein</fullName>
    </recommendedName>
</protein>